<protein>
    <submittedName>
        <fullName evidence="1">Uncharacterized protein</fullName>
    </submittedName>
</protein>
<organism evidence="1">
    <name type="scientific">Arundo donax</name>
    <name type="common">Giant reed</name>
    <name type="synonym">Donax arundinaceus</name>
    <dbReference type="NCBI Taxonomy" id="35708"/>
    <lineage>
        <taxon>Eukaryota</taxon>
        <taxon>Viridiplantae</taxon>
        <taxon>Streptophyta</taxon>
        <taxon>Embryophyta</taxon>
        <taxon>Tracheophyta</taxon>
        <taxon>Spermatophyta</taxon>
        <taxon>Magnoliopsida</taxon>
        <taxon>Liliopsida</taxon>
        <taxon>Poales</taxon>
        <taxon>Poaceae</taxon>
        <taxon>PACMAD clade</taxon>
        <taxon>Arundinoideae</taxon>
        <taxon>Arundineae</taxon>
        <taxon>Arundo</taxon>
    </lineage>
</organism>
<reference evidence="1" key="1">
    <citation type="submission" date="2014-09" db="EMBL/GenBank/DDBJ databases">
        <authorList>
            <person name="Magalhaes I.L.F."/>
            <person name="Oliveira U."/>
            <person name="Santos F.R."/>
            <person name="Vidigal T.H.D.A."/>
            <person name="Brescovit A.D."/>
            <person name="Santos A.J."/>
        </authorList>
    </citation>
    <scope>NUCLEOTIDE SEQUENCE</scope>
    <source>
        <tissue evidence="1">Shoot tissue taken approximately 20 cm above the soil surface</tissue>
    </source>
</reference>
<proteinExistence type="predicted"/>
<dbReference type="AlphaFoldDB" id="A0A0A9C3F2"/>
<sequence>MLHYYEMPSNLKSQCKAKVTVLM</sequence>
<dbReference type="EMBL" id="GBRH01229975">
    <property type="protein sequence ID" value="JAD67920.1"/>
    <property type="molecule type" value="Transcribed_RNA"/>
</dbReference>
<accession>A0A0A9C3F2</accession>
<evidence type="ECO:0000313" key="1">
    <source>
        <dbReference type="EMBL" id="JAD67920.1"/>
    </source>
</evidence>
<name>A0A0A9C3F2_ARUDO</name>
<reference evidence="1" key="2">
    <citation type="journal article" date="2015" name="Data Brief">
        <title>Shoot transcriptome of the giant reed, Arundo donax.</title>
        <authorList>
            <person name="Barrero R.A."/>
            <person name="Guerrero F.D."/>
            <person name="Moolhuijzen P."/>
            <person name="Goolsby J.A."/>
            <person name="Tidwell J."/>
            <person name="Bellgard S.E."/>
            <person name="Bellgard M.I."/>
        </authorList>
    </citation>
    <scope>NUCLEOTIDE SEQUENCE</scope>
    <source>
        <tissue evidence="1">Shoot tissue taken approximately 20 cm above the soil surface</tissue>
    </source>
</reference>